<name>A0A0L0VI89_9BASI</name>
<gene>
    <name evidence="2" type="ORF">PSTG_07807</name>
</gene>
<evidence type="ECO:0000313" key="3">
    <source>
        <dbReference type="Proteomes" id="UP000054564"/>
    </source>
</evidence>
<keyword evidence="3" id="KW-1185">Reference proteome</keyword>
<dbReference type="EMBL" id="AJIL01000051">
    <property type="protein sequence ID" value="KNE98963.1"/>
    <property type="molecule type" value="Genomic_DNA"/>
</dbReference>
<feature type="signal peptide" evidence="1">
    <location>
        <begin position="1"/>
        <end position="21"/>
    </location>
</feature>
<dbReference type="Proteomes" id="UP000054564">
    <property type="component" value="Unassembled WGS sequence"/>
</dbReference>
<protein>
    <submittedName>
        <fullName evidence="2">Uncharacterized protein</fullName>
    </submittedName>
</protein>
<organism evidence="2 3">
    <name type="scientific">Puccinia striiformis f. sp. tritici PST-78</name>
    <dbReference type="NCBI Taxonomy" id="1165861"/>
    <lineage>
        <taxon>Eukaryota</taxon>
        <taxon>Fungi</taxon>
        <taxon>Dikarya</taxon>
        <taxon>Basidiomycota</taxon>
        <taxon>Pucciniomycotina</taxon>
        <taxon>Pucciniomycetes</taxon>
        <taxon>Pucciniales</taxon>
        <taxon>Pucciniaceae</taxon>
        <taxon>Puccinia</taxon>
    </lineage>
</organism>
<dbReference type="OrthoDB" id="2497752at2759"/>
<accession>A0A0L0VI89</accession>
<evidence type="ECO:0000313" key="2">
    <source>
        <dbReference type="EMBL" id="KNE98963.1"/>
    </source>
</evidence>
<feature type="chain" id="PRO_5005550037" evidence="1">
    <location>
        <begin position="22"/>
        <end position="192"/>
    </location>
</feature>
<comment type="caution">
    <text evidence="2">The sequence shown here is derived from an EMBL/GenBank/DDBJ whole genome shotgun (WGS) entry which is preliminary data.</text>
</comment>
<sequence>MFARLLIAISLISLSVQGVASDGDSLSSANELSPRQLLGLDLNLHTAIALKSEFSDIHNEIREAREPLERACKANDLDSVLATVVGFQKSFRVLANSCSRTYNRHRGSPSKLADGLITILVEFQPLLKTLQAHPALLEGCSHTFRSSSTSINAMISFLKAGKADLKAEAQKAGGGLDLNLYAQCGFKINPLY</sequence>
<keyword evidence="1" id="KW-0732">Signal</keyword>
<reference evidence="3" key="1">
    <citation type="submission" date="2014-03" db="EMBL/GenBank/DDBJ databases">
        <title>The Genome Sequence of Puccinia striiformis f. sp. tritici PST-78.</title>
        <authorList>
            <consortium name="The Broad Institute Genome Sequencing Platform"/>
            <person name="Cuomo C."/>
            <person name="Hulbert S."/>
            <person name="Chen X."/>
            <person name="Walker B."/>
            <person name="Young S.K."/>
            <person name="Zeng Q."/>
            <person name="Gargeya S."/>
            <person name="Fitzgerald M."/>
            <person name="Haas B."/>
            <person name="Abouelleil A."/>
            <person name="Alvarado L."/>
            <person name="Arachchi H.M."/>
            <person name="Berlin A.M."/>
            <person name="Chapman S.B."/>
            <person name="Goldberg J."/>
            <person name="Griggs A."/>
            <person name="Gujja S."/>
            <person name="Hansen M."/>
            <person name="Howarth C."/>
            <person name="Imamovic A."/>
            <person name="Larimer J."/>
            <person name="McCowan C."/>
            <person name="Montmayeur A."/>
            <person name="Murphy C."/>
            <person name="Neiman D."/>
            <person name="Pearson M."/>
            <person name="Priest M."/>
            <person name="Roberts A."/>
            <person name="Saif S."/>
            <person name="Shea T."/>
            <person name="Sisk P."/>
            <person name="Sykes S."/>
            <person name="Wortman J."/>
            <person name="Nusbaum C."/>
            <person name="Birren B."/>
        </authorList>
    </citation>
    <scope>NUCLEOTIDE SEQUENCE [LARGE SCALE GENOMIC DNA]</scope>
    <source>
        <strain evidence="3">race PST-78</strain>
    </source>
</reference>
<dbReference type="AlphaFoldDB" id="A0A0L0VI89"/>
<evidence type="ECO:0000256" key="1">
    <source>
        <dbReference type="SAM" id="SignalP"/>
    </source>
</evidence>
<proteinExistence type="predicted"/>